<evidence type="ECO:0000256" key="1">
    <source>
        <dbReference type="ARBA" id="ARBA00005568"/>
    </source>
</evidence>
<protein>
    <recommendedName>
        <fullName evidence="4">HpcH/HpaI aldolase/citrate lyase domain-containing protein</fullName>
    </recommendedName>
</protein>
<keyword evidence="3" id="KW-0456">Lyase</keyword>
<dbReference type="InterPro" id="IPR050251">
    <property type="entry name" value="HpcH-HpaI_aldolase"/>
</dbReference>
<sequence>MTRIGARQRLDEITERGQTPVGMFIGSSDAAIVDILGDVGFDFALLDAEHSPLGPAEFVGHVRAAEAAGIIPMVRMPNYDRVDAQRFLDIGAEALVISHIETAEEAWAALETTRYPQGGNRSMCPSTHSGRYSMGGWGKYVEHTERNVLVIPIIESRRGLKNIDEIFDVDGIDYVLFGPGDYSVDSGVAFDAPEVTEGWATAKASAVAHGKRIWTTTNCVGLAKGEADVLVHGMDLLHVHYFLSEEITTVRANFER</sequence>
<dbReference type="Gene3D" id="3.20.20.60">
    <property type="entry name" value="Phosphoenolpyruvate-binding domains"/>
    <property type="match status" value="1"/>
</dbReference>
<dbReference type="GO" id="GO:0046872">
    <property type="term" value="F:metal ion binding"/>
    <property type="evidence" value="ECO:0007669"/>
    <property type="project" value="UniProtKB-KW"/>
</dbReference>
<evidence type="ECO:0000256" key="3">
    <source>
        <dbReference type="ARBA" id="ARBA00023239"/>
    </source>
</evidence>
<dbReference type="GO" id="GO:0016832">
    <property type="term" value="F:aldehyde-lyase activity"/>
    <property type="evidence" value="ECO:0007669"/>
    <property type="project" value="TreeGrafter"/>
</dbReference>
<organism evidence="5 6">
    <name type="scientific">Mycolicibacterium hodleri</name>
    <dbReference type="NCBI Taxonomy" id="49897"/>
    <lineage>
        <taxon>Bacteria</taxon>
        <taxon>Bacillati</taxon>
        <taxon>Actinomycetota</taxon>
        <taxon>Actinomycetes</taxon>
        <taxon>Mycobacteriales</taxon>
        <taxon>Mycobacteriaceae</taxon>
        <taxon>Mycolicibacterium</taxon>
    </lineage>
</organism>
<dbReference type="InterPro" id="IPR040442">
    <property type="entry name" value="Pyrv_kinase-like_dom_sf"/>
</dbReference>
<dbReference type="InterPro" id="IPR015813">
    <property type="entry name" value="Pyrv/PenolPyrv_kinase-like_dom"/>
</dbReference>
<dbReference type="Proteomes" id="UP000320095">
    <property type="component" value="Unassembled WGS sequence"/>
</dbReference>
<dbReference type="PANTHER" id="PTHR30502">
    <property type="entry name" value="2-KETO-3-DEOXY-L-RHAMNONATE ALDOLASE"/>
    <property type="match status" value="1"/>
</dbReference>
<gene>
    <name evidence="5" type="ORF">EAH80_19620</name>
</gene>
<dbReference type="EMBL" id="RCZG01000008">
    <property type="protein sequence ID" value="TPG32479.1"/>
    <property type="molecule type" value="Genomic_DNA"/>
</dbReference>
<reference evidence="5 6" key="1">
    <citation type="journal article" date="2019" name="Environ. Microbiol.">
        <title>Species interactions and distinct microbial communities in high Arctic permafrost affected cryosols are associated with the CH4 and CO2 gas fluxes.</title>
        <authorList>
            <person name="Altshuler I."/>
            <person name="Hamel J."/>
            <person name="Turney S."/>
            <person name="Magnuson E."/>
            <person name="Levesque R."/>
            <person name="Greer C."/>
            <person name="Whyte L.G."/>
        </authorList>
    </citation>
    <scope>NUCLEOTIDE SEQUENCE [LARGE SCALE GENOMIC DNA]</scope>
    <source>
        <strain evidence="5 6">S5.20</strain>
    </source>
</reference>
<dbReference type="InterPro" id="IPR005000">
    <property type="entry name" value="Aldolase/citrate-lyase_domain"/>
</dbReference>
<dbReference type="GO" id="GO:0005737">
    <property type="term" value="C:cytoplasm"/>
    <property type="evidence" value="ECO:0007669"/>
    <property type="project" value="TreeGrafter"/>
</dbReference>
<dbReference type="PANTHER" id="PTHR30502:SF0">
    <property type="entry name" value="PHOSPHOENOLPYRUVATE CARBOXYLASE FAMILY PROTEIN"/>
    <property type="match status" value="1"/>
</dbReference>
<keyword evidence="2" id="KW-0479">Metal-binding</keyword>
<proteinExistence type="inferred from homology"/>
<dbReference type="SUPFAM" id="SSF51621">
    <property type="entry name" value="Phosphoenolpyruvate/pyruvate domain"/>
    <property type="match status" value="1"/>
</dbReference>
<dbReference type="RefSeq" id="WP_140694434.1">
    <property type="nucleotide sequence ID" value="NZ_RCZG01000008.1"/>
</dbReference>
<evidence type="ECO:0000313" key="5">
    <source>
        <dbReference type="EMBL" id="TPG32479.1"/>
    </source>
</evidence>
<feature type="domain" description="HpcH/HpaI aldolase/citrate lyase" evidence="4">
    <location>
        <begin position="22"/>
        <end position="211"/>
    </location>
</feature>
<evidence type="ECO:0000313" key="6">
    <source>
        <dbReference type="Proteomes" id="UP000320095"/>
    </source>
</evidence>
<accession>A0A502E692</accession>
<comment type="similarity">
    <text evidence="1">Belongs to the HpcH/HpaI aldolase family.</text>
</comment>
<dbReference type="AlphaFoldDB" id="A0A502E692"/>
<comment type="caution">
    <text evidence="5">The sequence shown here is derived from an EMBL/GenBank/DDBJ whole genome shotgun (WGS) entry which is preliminary data.</text>
</comment>
<name>A0A502E692_9MYCO</name>
<evidence type="ECO:0000259" key="4">
    <source>
        <dbReference type="Pfam" id="PF03328"/>
    </source>
</evidence>
<dbReference type="OrthoDB" id="3353438at2"/>
<evidence type="ECO:0000256" key="2">
    <source>
        <dbReference type="ARBA" id="ARBA00022723"/>
    </source>
</evidence>
<dbReference type="Pfam" id="PF03328">
    <property type="entry name" value="HpcH_HpaI"/>
    <property type="match status" value="1"/>
</dbReference>
<keyword evidence="6" id="KW-1185">Reference proteome</keyword>